<gene>
    <name evidence="2" type="ORF">AHOG_03215</name>
</gene>
<name>A0A221VYH9_9PSEU</name>
<dbReference type="AlphaFoldDB" id="A0A221VYH9"/>
<dbReference type="RefSeq" id="WP_093940027.1">
    <property type="nucleotide sequence ID" value="NZ_CP022521.1"/>
</dbReference>
<dbReference type="OrthoDB" id="5185109at2"/>
<dbReference type="KEGG" id="ahg:AHOG_03215"/>
<reference evidence="2 3" key="1">
    <citation type="submission" date="2017-07" db="EMBL/GenBank/DDBJ databases">
        <title>Complete genome sequence of Actinoalloteichus hoggarensis DSM 45943, type strain of Actinoalloteichus hoggarensis.</title>
        <authorList>
            <person name="Ruckert C."/>
            <person name="Nouioui I."/>
            <person name="Willmese J."/>
            <person name="van Wezel G."/>
            <person name="Klenk H.-P."/>
            <person name="Kalinowski J."/>
            <person name="Zotchev S.B."/>
        </authorList>
    </citation>
    <scope>NUCLEOTIDE SEQUENCE [LARGE SCALE GENOMIC DNA]</scope>
    <source>
        <strain evidence="2 3">DSM 45943</strain>
    </source>
</reference>
<feature type="domain" description="Carboxymuconolactone decarboxylase-like" evidence="1">
    <location>
        <begin position="12"/>
        <end position="91"/>
    </location>
</feature>
<evidence type="ECO:0000313" key="3">
    <source>
        <dbReference type="Proteomes" id="UP000204221"/>
    </source>
</evidence>
<dbReference type="GO" id="GO:0051920">
    <property type="term" value="F:peroxiredoxin activity"/>
    <property type="evidence" value="ECO:0007669"/>
    <property type="project" value="InterPro"/>
</dbReference>
<keyword evidence="3" id="KW-1185">Reference proteome</keyword>
<dbReference type="Gene3D" id="1.20.1290.10">
    <property type="entry name" value="AhpD-like"/>
    <property type="match status" value="1"/>
</dbReference>
<dbReference type="Proteomes" id="UP000204221">
    <property type="component" value="Chromosome"/>
</dbReference>
<dbReference type="InterPro" id="IPR003779">
    <property type="entry name" value="CMD-like"/>
</dbReference>
<protein>
    <submittedName>
        <fullName evidence="2">Carboxymuconolactone decarboxylase family protein</fullName>
    </submittedName>
</protein>
<dbReference type="SUPFAM" id="SSF69118">
    <property type="entry name" value="AhpD-like"/>
    <property type="match status" value="1"/>
</dbReference>
<dbReference type="PANTHER" id="PTHR34846">
    <property type="entry name" value="4-CARBOXYMUCONOLACTONE DECARBOXYLASE FAMILY PROTEIN (AFU_ORTHOLOGUE AFUA_6G11590)"/>
    <property type="match status" value="1"/>
</dbReference>
<dbReference type="Pfam" id="PF02627">
    <property type="entry name" value="CMD"/>
    <property type="match status" value="1"/>
</dbReference>
<dbReference type="InterPro" id="IPR029032">
    <property type="entry name" value="AhpD-like"/>
</dbReference>
<sequence length="146" mass="15899">MPRLVVPEHAPAGYRAVGRLDQYLRDSIDAGLLDVVKLRASQLNGCAYCVDMHAASLSELGVPARKIHALPVWRETDFFSDRERAALALTEAITVLTNGVDDDVWAQAAAQFDERELADLVLAIGTINLLNRIGVSTRLAPPPLAR</sequence>
<evidence type="ECO:0000313" key="2">
    <source>
        <dbReference type="EMBL" id="ASO18301.1"/>
    </source>
</evidence>
<dbReference type="InterPro" id="IPR004675">
    <property type="entry name" value="AhpD_core"/>
</dbReference>
<accession>A0A221VYH9</accession>
<proteinExistence type="predicted"/>
<evidence type="ECO:0000259" key="1">
    <source>
        <dbReference type="Pfam" id="PF02627"/>
    </source>
</evidence>
<dbReference type="EMBL" id="CP022521">
    <property type="protein sequence ID" value="ASO18301.1"/>
    <property type="molecule type" value="Genomic_DNA"/>
</dbReference>
<dbReference type="PANTHER" id="PTHR34846:SF10">
    <property type="entry name" value="CYTOPLASMIC PROTEIN"/>
    <property type="match status" value="1"/>
</dbReference>
<dbReference type="NCBIfam" id="TIGR00778">
    <property type="entry name" value="ahpD_dom"/>
    <property type="match status" value="1"/>
</dbReference>
<organism evidence="2 3">
    <name type="scientific">Actinoalloteichus hoggarensis</name>
    <dbReference type="NCBI Taxonomy" id="1470176"/>
    <lineage>
        <taxon>Bacteria</taxon>
        <taxon>Bacillati</taxon>
        <taxon>Actinomycetota</taxon>
        <taxon>Actinomycetes</taxon>
        <taxon>Pseudonocardiales</taxon>
        <taxon>Pseudonocardiaceae</taxon>
        <taxon>Actinoalloteichus</taxon>
    </lineage>
</organism>